<dbReference type="Proteomes" id="UP001209570">
    <property type="component" value="Unassembled WGS sequence"/>
</dbReference>
<sequence length="66" mass="7502">MAQGKNYLKKGTSKVKNAAAKPAKKQKNYSHKLSSNKFTRKGNPTRLQRIQEAWWQGGDGLHQPQH</sequence>
<dbReference type="AlphaFoldDB" id="A0AAD5LQX4"/>
<reference evidence="2" key="1">
    <citation type="submission" date="2021-12" db="EMBL/GenBank/DDBJ databases">
        <title>Prjna785345.</title>
        <authorList>
            <person name="Rujirawat T."/>
            <person name="Krajaejun T."/>
        </authorList>
    </citation>
    <scope>NUCLEOTIDE SEQUENCE</scope>
    <source>
        <strain evidence="2">Pi057C3</strain>
    </source>
</reference>
<dbReference type="EMBL" id="JAKCXM010001509">
    <property type="protein sequence ID" value="KAJ0390896.1"/>
    <property type="molecule type" value="Genomic_DNA"/>
</dbReference>
<comment type="caution">
    <text evidence="2">The sequence shown here is derived from an EMBL/GenBank/DDBJ whole genome shotgun (WGS) entry which is preliminary data.</text>
</comment>
<organism evidence="2 3">
    <name type="scientific">Pythium insidiosum</name>
    <name type="common">Pythiosis disease agent</name>
    <dbReference type="NCBI Taxonomy" id="114742"/>
    <lineage>
        <taxon>Eukaryota</taxon>
        <taxon>Sar</taxon>
        <taxon>Stramenopiles</taxon>
        <taxon>Oomycota</taxon>
        <taxon>Peronosporomycetes</taxon>
        <taxon>Pythiales</taxon>
        <taxon>Pythiaceae</taxon>
        <taxon>Pythium</taxon>
    </lineage>
</organism>
<accession>A0AAD5LQX4</accession>
<feature type="region of interest" description="Disordered" evidence="1">
    <location>
        <begin position="1"/>
        <end position="66"/>
    </location>
</feature>
<evidence type="ECO:0000313" key="3">
    <source>
        <dbReference type="Proteomes" id="UP001209570"/>
    </source>
</evidence>
<evidence type="ECO:0000313" key="2">
    <source>
        <dbReference type="EMBL" id="KAJ0390896.1"/>
    </source>
</evidence>
<evidence type="ECO:0000256" key="1">
    <source>
        <dbReference type="SAM" id="MobiDB-lite"/>
    </source>
</evidence>
<proteinExistence type="predicted"/>
<name>A0AAD5LQX4_PYTIN</name>
<protein>
    <submittedName>
        <fullName evidence="2">Uncharacterized protein</fullName>
    </submittedName>
</protein>
<gene>
    <name evidence="2" type="ORF">P43SY_012137</name>
</gene>
<keyword evidence="3" id="KW-1185">Reference proteome</keyword>